<keyword evidence="3" id="KW-1185">Reference proteome</keyword>
<dbReference type="SUPFAM" id="SSF49899">
    <property type="entry name" value="Concanavalin A-like lectins/glucanases"/>
    <property type="match status" value="1"/>
</dbReference>
<dbReference type="RefSeq" id="WP_234659001.1">
    <property type="nucleotide sequence ID" value="NZ_AP027734.1"/>
</dbReference>
<evidence type="ECO:0008006" key="4">
    <source>
        <dbReference type="Google" id="ProtNLM"/>
    </source>
</evidence>
<sequence length="1007" mass="105126">MGSWLVARWRVLVPVAAVVVIALVATIALVVPGLTGSGESAAEQFDCTELEEASFDGAGAKARACDVEVEVTGVRTPWETSWALPDGNTRLEISSMPSRTNASGEWSDVDTSIVGTPGEGTLQVAAPVYPIELNAGGTAGQGAPLGSIERDGKRIDVWFPTELPVPEVDGTQVSYRLADGVRLVVSVNVDGTGFLPVVELADPAAAARFQALVDGARPDGFPGGPGDLVFSTEVSDGLRLVPEEQGSVLVLDDADEVHFVAAPPVMWDSAGGSTVLPDTVTEVSAGNRVAAPVDGDRIRMMDTTVVGSRIVITPDQAMLTSPDTVWPVYVDPSISGKGASEWVAVRTGGYTGTLYKWGDISSTMQGEGDGYCSSVSSCNTQFTQRLIWEFTGLSAITPLVGSNVISAGFNVNGVHSYSCTATTTDLHMVGGISASTTWSTWGMGSSNLISSRTEAHNATCLNRGFRTFDALKAARSVADNDWSSLVLALKARDESTMAGWKRFRHDATLTIVYNRPPNKPSSMQYADPAITTCGTGSSKALVNTVTPRLSAIVSDPDGGSVQPHFQVYTKSGTTETEVWNSTTMAGQTSGTRAYARVASGKLSNGKSYFWRVTSTDGQYWSGWGSSCEFTVDTSIPAAPTVTPVTSGTSGTGIEAVYPQDVLAGGVGLMGRFILGPAGSSDVVQYSYSFGDPATMTTVSVAKGATYEVSFDPSTSNAVTLYAKSKDSAGNSSPQREYRIKVASPVEDVIWKLDEGAGQSAADTGPKGAGSLTLAGDPGWVEGPHQLFGSREDDWALAFDGAGDAALSEGPVLDTRESFTVSAHVLLDETKAGQGDYTALSQDGLAQSGFGLGYRADCDGNGAECWAFGMPDTTSSSTVRYATSGVAVRAGEWVHLVGEHDATAKTLRLWVCEVGTPDRMATGEPFPGAAVTRGGSAWQAPGGFAVGRGQSAGAGTDWWPGQVDNVRLFSGQIVDASKVRRLCQGAEAEDFGQGAAAFNAVDPTVSEQ</sequence>
<proteinExistence type="predicted"/>
<dbReference type="Gene3D" id="2.60.120.200">
    <property type="match status" value="1"/>
</dbReference>
<gene>
    <name evidence="2" type="ORF">GCM10025870_01240</name>
</gene>
<keyword evidence="1" id="KW-0472">Membrane</keyword>
<keyword evidence="1" id="KW-0812">Transmembrane</keyword>
<evidence type="ECO:0000313" key="2">
    <source>
        <dbReference type="EMBL" id="BDZ53051.1"/>
    </source>
</evidence>
<evidence type="ECO:0000313" key="3">
    <source>
        <dbReference type="Proteomes" id="UP001321477"/>
    </source>
</evidence>
<feature type="transmembrane region" description="Helical" evidence="1">
    <location>
        <begin position="12"/>
        <end position="34"/>
    </location>
</feature>
<name>A0ABM8GX26_9MICO</name>
<dbReference type="InterPro" id="IPR013783">
    <property type="entry name" value="Ig-like_fold"/>
</dbReference>
<dbReference type="Gene3D" id="2.60.40.10">
    <property type="entry name" value="Immunoglobulins"/>
    <property type="match status" value="1"/>
</dbReference>
<evidence type="ECO:0000256" key="1">
    <source>
        <dbReference type="SAM" id="Phobius"/>
    </source>
</evidence>
<dbReference type="EMBL" id="AP027734">
    <property type="protein sequence ID" value="BDZ53051.1"/>
    <property type="molecule type" value="Genomic_DNA"/>
</dbReference>
<dbReference type="InterPro" id="IPR013320">
    <property type="entry name" value="ConA-like_dom_sf"/>
</dbReference>
<dbReference type="Proteomes" id="UP001321477">
    <property type="component" value="Chromosome"/>
</dbReference>
<dbReference type="Pfam" id="PF13385">
    <property type="entry name" value="Laminin_G_3"/>
    <property type="match status" value="1"/>
</dbReference>
<keyword evidence="1" id="KW-1133">Transmembrane helix</keyword>
<protein>
    <recommendedName>
        <fullName evidence="4">Concanavalin A-like lectin/glucanases superfamily protein</fullName>
    </recommendedName>
</protein>
<organism evidence="2 3">
    <name type="scientific">Agromyces marinus</name>
    <dbReference type="NCBI Taxonomy" id="1389020"/>
    <lineage>
        <taxon>Bacteria</taxon>
        <taxon>Bacillati</taxon>
        <taxon>Actinomycetota</taxon>
        <taxon>Actinomycetes</taxon>
        <taxon>Micrococcales</taxon>
        <taxon>Microbacteriaceae</taxon>
        <taxon>Agromyces</taxon>
    </lineage>
</organism>
<accession>A0ABM8GX26</accession>
<reference evidence="3" key="1">
    <citation type="journal article" date="2019" name="Int. J. Syst. Evol. Microbiol.">
        <title>The Global Catalogue of Microorganisms (GCM) 10K type strain sequencing project: providing services to taxonomists for standard genome sequencing and annotation.</title>
        <authorList>
            <consortium name="The Broad Institute Genomics Platform"/>
            <consortium name="The Broad Institute Genome Sequencing Center for Infectious Disease"/>
            <person name="Wu L."/>
            <person name="Ma J."/>
        </authorList>
    </citation>
    <scope>NUCLEOTIDE SEQUENCE [LARGE SCALE GENOMIC DNA]</scope>
    <source>
        <strain evidence="3">NBRC 109019</strain>
    </source>
</reference>